<dbReference type="GO" id="GO:0005829">
    <property type="term" value="C:cytosol"/>
    <property type="evidence" value="ECO:0007669"/>
    <property type="project" value="TreeGrafter"/>
</dbReference>
<dbReference type="Proteomes" id="UP000596660">
    <property type="component" value="Unplaced"/>
</dbReference>
<protein>
    <recommendedName>
        <fullName evidence="2">DhaK domain-containing protein</fullName>
    </recommendedName>
</protein>
<organism evidence="3 4">
    <name type="scientific">Chenopodium quinoa</name>
    <name type="common">Quinoa</name>
    <dbReference type="NCBI Taxonomy" id="63459"/>
    <lineage>
        <taxon>Eukaryota</taxon>
        <taxon>Viridiplantae</taxon>
        <taxon>Streptophyta</taxon>
        <taxon>Embryophyta</taxon>
        <taxon>Tracheophyta</taxon>
        <taxon>Spermatophyta</taxon>
        <taxon>Magnoliopsida</taxon>
        <taxon>eudicotyledons</taxon>
        <taxon>Gunneridae</taxon>
        <taxon>Pentapetalae</taxon>
        <taxon>Caryophyllales</taxon>
        <taxon>Chenopodiaceae</taxon>
        <taxon>Chenopodioideae</taxon>
        <taxon>Atripliceae</taxon>
        <taxon>Chenopodium</taxon>
    </lineage>
</organism>
<feature type="domain" description="DhaK" evidence="2">
    <location>
        <begin position="96"/>
        <end position="430"/>
    </location>
</feature>
<evidence type="ECO:0000313" key="4">
    <source>
        <dbReference type="Proteomes" id="UP000596660"/>
    </source>
</evidence>
<name>A0A803N0W4_CHEQI</name>
<dbReference type="GO" id="GO:0004371">
    <property type="term" value="F:glycerone kinase activity"/>
    <property type="evidence" value="ECO:0007669"/>
    <property type="project" value="InterPro"/>
</dbReference>
<dbReference type="PANTHER" id="PTHR28629">
    <property type="entry name" value="TRIOKINASE/FMN CYCLASE"/>
    <property type="match status" value="1"/>
</dbReference>
<keyword evidence="4" id="KW-1185">Reference proteome</keyword>
<dbReference type="PANTHER" id="PTHR28629:SF4">
    <property type="entry name" value="TRIOKINASE_FMN CYCLASE"/>
    <property type="match status" value="1"/>
</dbReference>
<dbReference type="Gene3D" id="3.40.50.10440">
    <property type="entry name" value="Dihydroxyacetone kinase, domain 1"/>
    <property type="match status" value="1"/>
</dbReference>
<evidence type="ECO:0000256" key="1">
    <source>
        <dbReference type="SAM" id="MobiDB-lite"/>
    </source>
</evidence>
<dbReference type="EnsemblPlants" id="AUR62038598-RA">
    <property type="protein sequence ID" value="AUR62038598-RA:cds"/>
    <property type="gene ID" value="AUR62038598"/>
</dbReference>
<proteinExistence type="predicted"/>
<dbReference type="Gramene" id="AUR62038598-RA">
    <property type="protein sequence ID" value="AUR62038598-RA:cds"/>
    <property type="gene ID" value="AUR62038598"/>
</dbReference>
<accession>A0A803N0W4</accession>
<feature type="compositionally biased region" description="Basic and acidic residues" evidence="1">
    <location>
        <begin position="257"/>
        <end position="266"/>
    </location>
</feature>
<reference evidence="3" key="1">
    <citation type="journal article" date="2017" name="Nature">
        <title>The genome of Chenopodium quinoa.</title>
        <authorList>
            <person name="Jarvis D.E."/>
            <person name="Ho Y.S."/>
            <person name="Lightfoot D.J."/>
            <person name="Schmoeckel S.M."/>
            <person name="Li B."/>
            <person name="Borm T.J.A."/>
            <person name="Ohyanagi H."/>
            <person name="Mineta K."/>
            <person name="Michell C.T."/>
            <person name="Saber N."/>
            <person name="Kharbatia N.M."/>
            <person name="Rupper R.R."/>
            <person name="Sharp A.R."/>
            <person name="Dally N."/>
            <person name="Boughton B.A."/>
            <person name="Woo Y.H."/>
            <person name="Gao G."/>
            <person name="Schijlen E.G.W.M."/>
            <person name="Guo X."/>
            <person name="Momin A.A."/>
            <person name="Negrao S."/>
            <person name="Al-Babili S."/>
            <person name="Gehring C."/>
            <person name="Roessner U."/>
            <person name="Jung C."/>
            <person name="Murphy K."/>
            <person name="Arold S.T."/>
            <person name="Gojobori T."/>
            <person name="van der Linden C.G."/>
            <person name="van Loo E.N."/>
            <person name="Jellen E.N."/>
            <person name="Maughan P.J."/>
            <person name="Tester M."/>
        </authorList>
    </citation>
    <scope>NUCLEOTIDE SEQUENCE [LARGE SCALE GENOMIC DNA]</scope>
    <source>
        <strain evidence="3">cv. PI 614886</strain>
    </source>
</reference>
<dbReference type="InterPro" id="IPR050861">
    <property type="entry name" value="Dihydroxyacetone_Kinase"/>
</dbReference>
<reference evidence="3" key="2">
    <citation type="submission" date="2021-03" db="UniProtKB">
        <authorList>
            <consortium name="EnsemblPlants"/>
        </authorList>
    </citation>
    <scope>IDENTIFICATION</scope>
</reference>
<evidence type="ECO:0000259" key="2">
    <source>
        <dbReference type="PROSITE" id="PS51481"/>
    </source>
</evidence>
<dbReference type="GO" id="GO:0019563">
    <property type="term" value="P:glycerol catabolic process"/>
    <property type="evidence" value="ECO:0007669"/>
    <property type="project" value="TreeGrafter"/>
</dbReference>
<dbReference type="InterPro" id="IPR004006">
    <property type="entry name" value="DhaK_dom"/>
</dbReference>
<sequence length="430" mass="44770">MSDHNQYLNSLPDMALFSKGVNGVAVWWCRWWCVVVCDSGERAGGSGGLVVGVIVLDYGCVVVCDSEERASGSRGGNLSTSLAIIMSFQGKKLINDPNAVVTEFIEGLVETYPGLQYLDGFPEVKVVLRADVSSSTYNYVSVISGGGSGHEPAHAGFVGQGMLTAAICGDIFASPPVDSILAGIRAVTGPKGCLLIVKFIMEKKKKEKLRMVEDLEVEWINFEESIKRIVEEAIAQTTEAIKKNFEEAFKGLRKQRNREGISRSLEEPTIPQLKGSQQPRRKQDGSKILDGELDCGVVGVTRKFKFGGRLGDYGAGFTGGGRGGFAGKSGGRAGRLTGGLIGVSGLGGGGSVFEGGSGGDFGGGTREIGGALDIVRGNRAGRVERGGKTAASGGLNGKGGGFAKGGSGTSLAVDQGYVAIDSGLKGLIEQ</sequence>
<dbReference type="AlphaFoldDB" id="A0A803N0W4"/>
<feature type="region of interest" description="Disordered" evidence="1">
    <location>
        <begin position="256"/>
        <end position="287"/>
    </location>
</feature>
<dbReference type="PROSITE" id="PS51481">
    <property type="entry name" value="DHAK"/>
    <property type="match status" value="1"/>
</dbReference>
<dbReference type="Pfam" id="PF02733">
    <property type="entry name" value="Dak1"/>
    <property type="match status" value="1"/>
</dbReference>
<dbReference type="SUPFAM" id="SSF82549">
    <property type="entry name" value="DAK1/DegV-like"/>
    <property type="match status" value="1"/>
</dbReference>
<evidence type="ECO:0000313" key="3">
    <source>
        <dbReference type="EnsemblPlants" id="AUR62038598-RA:cds"/>
    </source>
</evidence>